<dbReference type="Gene3D" id="3.40.50.300">
    <property type="entry name" value="P-loop containing nucleotide triphosphate hydrolases"/>
    <property type="match status" value="1"/>
</dbReference>
<evidence type="ECO:0000256" key="1">
    <source>
        <dbReference type="ARBA" id="ARBA00010393"/>
    </source>
</evidence>
<comment type="similarity">
    <text evidence="1">Belongs to the PhoH family.</text>
</comment>
<dbReference type="GO" id="GO:0005829">
    <property type="term" value="C:cytosol"/>
    <property type="evidence" value="ECO:0007669"/>
    <property type="project" value="TreeGrafter"/>
</dbReference>
<dbReference type="InterPro" id="IPR003714">
    <property type="entry name" value="PhoH"/>
</dbReference>
<keyword evidence="2" id="KW-0547">Nucleotide-binding</keyword>
<comment type="caution">
    <text evidence="6">The sequence shown here is derived from an EMBL/GenBank/DDBJ whole genome shotgun (WGS) entry which is preliminary data.</text>
</comment>
<evidence type="ECO:0000313" key="6">
    <source>
        <dbReference type="EMBL" id="TCS99719.1"/>
    </source>
</evidence>
<evidence type="ECO:0000256" key="4">
    <source>
        <dbReference type="ARBA" id="ARBA00046345"/>
    </source>
</evidence>
<sequence>MTASKRTYVLDTNVLMHDPTSLFRFEEHDIVLPMVVLEELDAAKKGTSEVARNVRQVSRFLNELIQANGNGALEDGVPLLRPQDLRLGVGGEHGRLYFQTTGPAVASAGRRAPDNQIIDAVLALRERAPSQPLVLVSKDINLRIKASIYGIAAEDYENDRALDDFSLLYTGLTELTPDFWERHQDSLRSWTDRGHTFYEIILTGDEDWQPNQFLYFPGDDELELRVVERNENRIVLQMLDDYRQGSHAVWGISARNREQNFALNVLMDPDVDFVTLLGTAGTGKTLLALAAGLAQTMDQQRYREIIMTRATVSVGEDIGFLPGTEEEKMTPWMGALTDNLEVLANPHDSGSWARQATNDLLASRIKIRSLNFMRGRTFLSRYVIIDEAQNLTPKQMKTLLTRAGPGTKMVCLGNIEQIDTPYLTETTSGLTYAVDRFKAWQHSAHITLRRGERSRLADFASEAL</sequence>
<gene>
    <name evidence="6" type="ORF">EDC25_105155</name>
</gene>
<evidence type="ECO:0000256" key="2">
    <source>
        <dbReference type="ARBA" id="ARBA00022741"/>
    </source>
</evidence>
<proteinExistence type="inferred from homology"/>
<dbReference type="Pfam" id="PF02562">
    <property type="entry name" value="PhoH"/>
    <property type="match status" value="1"/>
</dbReference>
<name>A0A4S3L328_9GAMM</name>
<organism evidence="6 7">
    <name type="scientific">Pseudofulvimonas gallinarii</name>
    <dbReference type="NCBI Taxonomy" id="634155"/>
    <lineage>
        <taxon>Bacteria</taxon>
        <taxon>Pseudomonadati</taxon>
        <taxon>Pseudomonadota</taxon>
        <taxon>Gammaproteobacteria</taxon>
        <taxon>Lysobacterales</taxon>
        <taxon>Rhodanobacteraceae</taxon>
        <taxon>Pseudofulvimonas</taxon>
    </lineage>
</organism>
<accession>A0A4S3L328</accession>
<protein>
    <submittedName>
        <fullName evidence="6">PhoH-like ATPase</fullName>
    </submittedName>
</protein>
<dbReference type="AlphaFoldDB" id="A0A4S3L328"/>
<dbReference type="Pfam" id="PF13638">
    <property type="entry name" value="PIN_4"/>
    <property type="match status" value="1"/>
</dbReference>
<dbReference type="InterPro" id="IPR027417">
    <property type="entry name" value="P-loop_NTPase"/>
</dbReference>
<dbReference type="RefSeq" id="WP_123522333.1">
    <property type="nucleotide sequence ID" value="NZ_JBHLWF010000028.1"/>
</dbReference>
<dbReference type="CDD" id="cd09883">
    <property type="entry name" value="PIN_VapC_PhoHL-ATPase"/>
    <property type="match status" value="1"/>
</dbReference>
<dbReference type="InterPro" id="IPR051451">
    <property type="entry name" value="PhoH2-like"/>
</dbReference>
<dbReference type="Gene3D" id="3.40.50.1010">
    <property type="entry name" value="5'-nuclease"/>
    <property type="match status" value="1"/>
</dbReference>
<dbReference type="PANTHER" id="PTHR30473">
    <property type="entry name" value="PROTEIN PHOH"/>
    <property type="match status" value="1"/>
</dbReference>
<dbReference type="SUPFAM" id="SSF52540">
    <property type="entry name" value="P-loop containing nucleoside triphosphate hydrolases"/>
    <property type="match status" value="1"/>
</dbReference>
<reference evidence="6 7" key="1">
    <citation type="submission" date="2019-03" db="EMBL/GenBank/DDBJ databases">
        <title>Genomic Encyclopedia of Type Strains, Phase IV (KMG-IV): sequencing the most valuable type-strain genomes for metagenomic binning, comparative biology and taxonomic classification.</title>
        <authorList>
            <person name="Goeker M."/>
        </authorList>
    </citation>
    <scope>NUCLEOTIDE SEQUENCE [LARGE SCALE GENOMIC DNA]</scope>
    <source>
        <strain evidence="6 7">DSM 21944</strain>
    </source>
</reference>
<dbReference type="FunFam" id="3.40.50.300:FF:000013">
    <property type="entry name" value="PhoH family ATPase"/>
    <property type="match status" value="1"/>
</dbReference>
<dbReference type="EMBL" id="SMAF01000005">
    <property type="protein sequence ID" value="TCS99719.1"/>
    <property type="molecule type" value="Genomic_DNA"/>
</dbReference>
<dbReference type="GO" id="GO:0005524">
    <property type="term" value="F:ATP binding"/>
    <property type="evidence" value="ECO:0007669"/>
    <property type="project" value="UniProtKB-KW"/>
</dbReference>
<keyword evidence="3" id="KW-0067">ATP-binding</keyword>
<comment type="similarity">
    <text evidence="4">In the N-terminal section; belongs to the PINc/VapC protein family.</text>
</comment>
<keyword evidence="7" id="KW-1185">Reference proteome</keyword>
<dbReference type="SMART" id="SM00670">
    <property type="entry name" value="PINc"/>
    <property type="match status" value="1"/>
</dbReference>
<dbReference type="InterPro" id="IPR029060">
    <property type="entry name" value="PIN-like_dom_sf"/>
</dbReference>
<feature type="domain" description="PIN" evidence="5">
    <location>
        <begin position="6"/>
        <end position="144"/>
    </location>
</feature>
<evidence type="ECO:0000256" key="3">
    <source>
        <dbReference type="ARBA" id="ARBA00022840"/>
    </source>
</evidence>
<dbReference type="OrthoDB" id="9766527at2"/>
<evidence type="ECO:0000313" key="7">
    <source>
        <dbReference type="Proteomes" id="UP000294599"/>
    </source>
</evidence>
<dbReference type="InterPro" id="IPR002716">
    <property type="entry name" value="PIN_dom"/>
</dbReference>
<dbReference type="PANTHER" id="PTHR30473:SF2">
    <property type="entry name" value="PIN DOMAIN-CONTAINING PROTEIN"/>
    <property type="match status" value="1"/>
</dbReference>
<dbReference type="Proteomes" id="UP000294599">
    <property type="component" value="Unassembled WGS sequence"/>
</dbReference>
<dbReference type="SUPFAM" id="SSF88723">
    <property type="entry name" value="PIN domain-like"/>
    <property type="match status" value="1"/>
</dbReference>
<evidence type="ECO:0000259" key="5">
    <source>
        <dbReference type="SMART" id="SM00670"/>
    </source>
</evidence>